<evidence type="ECO:0000256" key="1">
    <source>
        <dbReference type="SAM" id="MobiDB-lite"/>
    </source>
</evidence>
<proteinExistence type="predicted"/>
<dbReference type="Proteomes" id="UP001642260">
    <property type="component" value="Unassembled WGS sequence"/>
</dbReference>
<reference evidence="3 4" key="1">
    <citation type="submission" date="2022-03" db="EMBL/GenBank/DDBJ databases">
        <authorList>
            <person name="Macdonald S."/>
            <person name="Ahmed S."/>
            <person name="Newling K."/>
        </authorList>
    </citation>
    <scope>NUCLEOTIDE SEQUENCE [LARGE SCALE GENOMIC DNA]</scope>
</reference>
<keyword evidence="4" id="KW-1185">Reference proteome</keyword>
<dbReference type="InterPro" id="IPR002156">
    <property type="entry name" value="RNaseH_domain"/>
</dbReference>
<comment type="caution">
    <text evidence="3">The sequence shown here is derived from an EMBL/GenBank/DDBJ whole genome shotgun (WGS) entry which is preliminary data.</text>
</comment>
<dbReference type="Pfam" id="PF13456">
    <property type="entry name" value="RVT_3"/>
    <property type="match status" value="1"/>
</dbReference>
<dbReference type="EMBL" id="CAKOAT010006670">
    <property type="protein sequence ID" value="CAH8283112.1"/>
    <property type="molecule type" value="Genomic_DNA"/>
</dbReference>
<evidence type="ECO:0000313" key="4">
    <source>
        <dbReference type="Proteomes" id="UP001642260"/>
    </source>
</evidence>
<evidence type="ECO:0000259" key="2">
    <source>
        <dbReference type="Pfam" id="PF13456"/>
    </source>
</evidence>
<evidence type="ECO:0000313" key="3">
    <source>
        <dbReference type="EMBL" id="CAH8283112.1"/>
    </source>
</evidence>
<accession>A0ABC8IMU0</accession>
<gene>
    <name evidence="3" type="ORF">ERUC_LOCUS549</name>
</gene>
<dbReference type="AlphaFoldDB" id="A0ABC8IMU0"/>
<feature type="region of interest" description="Disordered" evidence="1">
    <location>
        <begin position="74"/>
        <end position="96"/>
    </location>
</feature>
<sequence>MESELSALIWSMQACSSLGNQNVIVEGENISIHKYINQEAFSPRLQHLVSTVRVEVEFHSLNFVHGKQPKCKSNMHVSNGPTKLQSLPTKPCECGE</sequence>
<organism evidence="3 4">
    <name type="scientific">Eruca vesicaria subsp. sativa</name>
    <name type="common">Garden rocket</name>
    <name type="synonym">Eruca sativa</name>
    <dbReference type="NCBI Taxonomy" id="29727"/>
    <lineage>
        <taxon>Eukaryota</taxon>
        <taxon>Viridiplantae</taxon>
        <taxon>Streptophyta</taxon>
        <taxon>Embryophyta</taxon>
        <taxon>Tracheophyta</taxon>
        <taxon>Spermatophyta</taxon>
        <taxon>Magnoliopsida</taxon>
        <taxon>eudicotyledons</taxon>
        <taxon>Gunneridae</taxon>
        <taxon>Pentapetalae</taxon>
        <taxon>rosids</taxon>
        <taxon>malvids</taxon>
        <taxon>Brassicales</taxon>
        <taxon>Brassicaceae</taxon>
        <taxon>Brassiceae</taxon>
        <taxon>Eruca</taxon>
    </lineage>
</organism>
<feature type="compositionally biased region" description="Polar residues" evidence="1">
    <location>
        <begin position="75"/>
        <end position="88"/>
    </location>
</feature>
<name>A0ABC8IMU0_ERUVS</name>
<protein>
    <recommendedName>
        <fullName evidence="2">RNase H type-1 domain-containing protein</fullName>
    </recommendedName>
</protein>
<feature type="domain" description="RNase H type-1" evidence="2">
    <location>
        <begin position="2"/>
        <end position="54"/>
    </location>
</feature>